<feature type="domain" description="TRPM tetramerisation" evidence="11">
    <location>
        <begin position="1308"/>
        <end position="1362"/>
    </location>
</feature>
<feature type="region of interest" description="Disordered" evidence="8">
    <location>
        <begin position="767"/>
        <end position="845"/>
    </location>
</feature>
<evidence type="ECO:0000256" key="3">
    <source>
        <dbReference type="ARBA" id="ARBA00022692"/>
    </source>
</evidence>
<feature type="region of interest" description="Disordered" evidence="8">
    <location>
        <begin position="557"/>
        <end position="578"/>
    </location>
</feature>
<keyword evidence="7" id="KW-0407">Ion channel</keyword>
<dbReference type="GO" id="GO:0030001">
    <property type="term" value="P:metal ion transport"/>
    <property type="evidence" value="ECO:0007669"/>
    <property type="project" value="TreeGrafter"/>
</dbReference>
<evidence type="ECO:0000256" key="6">
    <source>
        <dbReference type="ARBA" id="ARBA00023136"/>
    </source>
</evidence>
<evidence type="ECO:0000256" key="9">
    <source>
        <dbReference type="SAM" id="Phobius"/>
    </source>
</evidence>
<dbReference type="GO" id="GO:0005261">
    <property type="term" value="F:monoatomic cation channel activity"/>
    <property type="evidence" value="ECO:0007669"/>
    <property type="project" value="TreeGrafter"/>
</dbReference>
<dbReference type="Pfam" id="PF00520">
    <property type="entry name" value="Ion_trans"/>
    <property type="match status" value="1"/>
</dbReference>
<evidence type="ECO:0000256" key="1">
    <source>
        <dbReference type="ARBA" id="ARBA00004141"/>
    </source>
</evidence>
<dbReference type="InterPro" id="IPR057366">
    <property type="entry name" value="TRPM-like"/>
</dbReference>
<dbReference type="EMBL" id="CAJNOK010002094">
    <property type="protein sequence ID" value="CAF0844326.1"/>
    <property type="molecule type" value="Genomic_DNA"/>
</dbReference>
<evidence type="ECO:0000259" key="12">
    <source>
        <dbReference type="Pfam" id="PF18139"/>
    </source>
</evidence>
<evidence type="ECO:0000313" key="16">
    <source>
        <dbReference type="Proteomes" id="UP000677228"/>
    </source>
</evidence>
<feature type="transmembrane region" description="Helical" evidence="9">
    <location>
        <begin position="1197"/>
        <end position="1220"/>
    </location>
</feature>
<keyword evidence="6 9" id="KW-0472">Membrane</keyword>
<feature type="compositionally biased region" description="Polar residues" evidence="8">
    <location>
        <begin position="1407"/>
        <end position="1418"/>
    </location>
</feature>
<keyword evidence="5" id="KW-0406">Ion transport</keyword>
<dbReference type="Pfam" id="PF18139">
    <property type="entry name" value="LSDAT_euk"/>
    <property type="match status" value="1"/>
</dbReference>
<name>A0A8S2D510_9BILA</name>
<dbReference type="InterPro" id="IPR041491">
    <property type="entry name" value="TRPM_SLOG"/>
</dbReference>
<evidence type="ECO:0000313" key="15">
    <source>
        <dbReference type="EMBL" id="CAF3629430.1"/>
    </source>
</evidence>
<evidence type="ECO:0000256" key="5">
    <source>
        <dbReference type="ARBA" id="ARBA00023065"/>
    </source>
</evidence>
<dbReference type="InterPro" id="IPR050927">
    <property type="entry name" value="TRPM"/>
</dbReference>
<dbReference type="Pfam" id="PF25508">
    <property type="entry name" value="TRPM2"/>
    <property type="match status" value="1"/>
</dbReference>
<dbReference type="InterPro" id="IPR032415">
    <property type="entry name" value="TRPM_tetra"/>
</dbReference>
<feature type="domain" description="TRPM SLOG" evidence="12">
    <location>
        <begin position="112"/>
        <end position="380"/>
    </location>
</feature>
<dbReference type="Proteomes" id="UP000682733">
    <property type="component" value="Unassembled WGS sequence"/>
</dbReference>
<feature type="transmembrane region" description="Helical" evidence="9">
    <location>
        <begin position="1083"/>
        <end position="1104"/>
    </location>
</feature>
<dbReference type="GO" id="GO:0051262">
    <property type="term" value="P:protein tetramerization"/>
    <property type="evidence" value="ECO:0007669"/>
    <property type="project" value="InterPro"/>
</dbReference>
<keyword evidence="4 9" id="KW-1133">Transmembrane helix</keyword>
<evidence type="ECO:0000259" key="10">
    <source>
        <dbReference type="Pfam" id="PF00520"/>
    </source>
</evidence>
<proteinExistence type="predicted"/>
<dbReference type="Pfam" id="PF16519">
    <property type="entry name" value="TRPM_tetra"/>
    <property type="match status" value="1"/>
</dbReference>
<gene>
    <name evidence="14" type="ORF">OVA965_LOCUS6809</name>
    <name evidence="15" type="ORF">TMI583_LOCUS6805</name>
</gene>
<dbReference type="EMBL" id="CAJOBA010002094">
    <property type="protein sequence ID" value="CAF3629430.1"/>
    <property type="molecule type" value="Genomic_DNA"/>
</dbReference>
<protein>
    <submittedName>
        <fullName evidence="14">Uncharacterized protein</fullName>
    </submittedName>
</protein>
<feature type="region of interest" description="Disordered" evidence="8">
    <location>
        <begin position="1407"/>
        <end position="1443"/>
    </location>
</feature>
<feature type="transmembrane region" description="Helical" evidence="9">
    <location>
        <begin position="1124"/>
        <end position="1145"/>
    </location>
</feature>
<evidence type="ECO:0000256" key="4">
    <source>
        <dbReference type="ARBA" id="ARBA00022989"/>
    </source>
</evidence>
<feature type="transmembrane region" description="Helical" evidence="9">
    <location>
        <begin position="994"/>
        <end position="1012"/>
    </location>
</feature>
<accession>A0A8S2D510</accession>
<feature type="domain" description="TRPM-like" evidence="13">
    <location>
        <begin position="440"/>
        <end position="718"/>
    </location>
</feature>
<dbReference type="InterPro" id="IPR005821">
    <property type="entry name" value="Ion_trans_dom"/>
</dbReference>
<feature type="transmembrane region" description="Helical" evidence="9">
    <location>
        <begin position="1254"/>
        <end position="1275"/>
    </location>
</feature>
<sequence>MCTSPSDCKTIPWLFFRRRCKKFIATQQEPSRCYCGRTEEEHFDKANSPLRIPAKAIKSIQPKSNYNNLYINSHDQDEHDLEKWNVSRHTTLYPTNAFGTIEFEGTTHLAKAEYIRLAYDTNPSQIVHLFNKYWRLQLPNLIVSIHGGIQNFDLQPRLRQVLKTGLLKAANTTGAWILTNGTNTGTVRHVGDALFVKSRTRSKIVVIGIAPWGVVEGREQLKGENKTVSYHCSAAVTGENNATLNSSHSCFLLVDNGTVGKYGGEIVLRKRLEKYLSQQKIAFHGHSSKQNIPVVCVIVEGGTNTIRTVLEYVTEEPPVPVVVCDGSGRAADLISFTYRHAEADGTMSVDLQDQLLRVIMKVFSYNRRQAENVYVELMLCMRKKEYITIFRIDDDDSAGQEIDQAILRTLLRNHKASALEQFRLILSWNRPDIAQTCLLTKRNEWVQENLETAMFEALSEDKVEYVKLLLENGVSMQKFLTFDRLQALYNNKCGTTTNTLDLIIKDLRRHHGRKTYSLFDIGLVIEKLMGQGYRSAYTRRTFRHLCARQASRYRQNHDTNLDIDSKQNPQTSTSNIIPRLDDIPMTSTKKVACDNPTFDSPYNDLLIWAVLNKRHSMALFCWENGEDGLAKALMACRLNKSLAREAEDDELDTEIAEEFLLHAEDFQQRALALLDQCYKENTDKAGQLLTYELYDKNFSDLNCLDLAVLAYSRDFVAHKSCQQLLSDLWIGGMNVRKYLKWMVLLALFCPLFIFLIDFKSPRELEKMPQTEEEAYLEEQNEMSDSDDSVSDDSDDSENSDLHELHESTIDDDEHSADDDRKKKRKKKKKRRKRNSNSIHNDEHSASKTEDVTLLVAGQKNEANIITDIITTTITEPTGATMITVDDNKIGSSKSKNRRCLNLIQNWINQSIFYRFFRLLYNRFQKLFKRYGCWRKIRTINTLRYTNSIGDAQPCVLYEMNEKQNNLLINNADLPIMKKIYEFYNAPVTKFFQDLIFFLLFLAHFTYVILIRTPPKPSVVEWLIMCYLSTMALDQIREILTMNATPWRIRLRVYFIDYLHLYDTFGILIFASAFSLRLTVDLRVIGRLLLCVNLSYWYLRMFHFLVVSKEVGPYIHIAARNIIDLLRLIVIVIIVLMSFGVSRQAIKYPNEGFTWHLVKEIFLEPYFMIYGEVYADKIDAPCNRTDDPSNPSCMPGHWITPITMTVFLLVCNILLLSMLMAKFNATFLRLSRLSDQVWKFQRYHTVMQYESKPKLAPPIIIFSHIYLLVETLYQLFLNADDIEKLRDFEEECVHEYLTLKEEREKGTVEEKMSFTIDKVSNMLTRVDTIKQSETQQTSYLQSFDERLQRLEDIHTSTLTLLQTLIQNLNQNQRPLSPTTPTRILQSPSLQSIYPEQSAIDDLKFEPASSSVSLNNNQTTSEEKAQALSRHHAAQGRSFSLAPRLDPETQTDLLAASSSCNLFNKNASIAYSPPTPAVITTTQHDEIISIVRNPLFLSMDKTVLMVQHSSSHQDEQNPQDEKLYEAEETEHNIIGKLIKERVRTLSTAVEEIERTLERVPRRNNDEITETSSNNTEDYLGEEELLPSIIDWNKAASGMVTPSQSEIQHHHQGDDLFNPTSNNNGEYILQMDELNSVHSAVEVISLSTSLTQQQDNP</sequence>
<evidence type="ECO:0000313" key="14">
    <source>
        <dbReference type="EMBL" id="CAF0844326.1"/>
    </source>
</evidence>
<feature type="domain" description="Ion transport" evidence="10">
    <location>
        <begin position="995"/>
        <end position="1226"/>
    </location>
</feature>
<evidence type="ECO:0000256" key="7">
    <source>
        <dbReference type="ARBA" id="ARBA00023303"/>
    </source>
</evidence>
<organism evidence="14 16">
    <name type="scientific">Didymodactylos carnosus</name>
    <dbReference type="NCBI Taxonomy" id="1234261"/>
    <lineage>
        <taxon>Eukaryota</taxon>
        <taxon>Metazoa</taxon>
        <taxon>Spiralia</taxon>
        <taxon>Gnathifera</taxon>
        <taxon>Rotifera</taxon>
        <taxon>Eurotatoria</taxon>
        <taxon>Bdelloidea</taxon>
        <taxon>Philodinida</taxon>
        <taxon>Philodinidae</taxon>
        <taxon>Didymodactylos</taxon>
    </lineage>
</organism>
<evidence type="ECO:0000256" key="2">
    <source>
        <dbReference type="ARBA" id="ARBA00022448"/>
    </source>
</evidence>
<keyword evidence="3 9" id="KW-0812">Transmembrane</keyword>
<reference evidence="14" key="1">
    <citation type="submission" date="2021-02" db="EMBL/GenBank/DDBJ databases">
        <authorList>
            <person name="Nowell W R."/>
        </authorList>
    </citation>
    <scope>NUCLEOTIDE SEQUENCE</scope>
</reference>
<feature type="compositionally biased region" description="Acidic residues" evidence="8">
    <location>
        <begin position="770"/>
        <end position="798"/>
    </location>
</feature>
<comment type="caution">
    <text evidence="14">The sequence shown here is derived from an EMBL/GenBank/DDBJ whole genome shotgun (WGS) entry which is preliminary data.</text>
</comment>
<feature type="transmembrane region" description="Helical" evidence="9">
    <location>
        <begin position="1057"/>
        <end position="1077"/>
    </location>
</feature>
<feature type="compositionally biased region" description="Basic residues" evidence="8">
    <location>
        <begin position="821"/>
        <end position="834"/>
    </location>
</feature>
<dbReference type="PANTHER" id="PTHR13800:SF1">
    <property type="entry name" value="TRANSIENT RECEPTOR POTENTIAL CATION CHANNEL TRPM"/>
    <property type="match status" value="1"/>
</dbReference>
<dbReference type="GO" id="GO:0005886">
    <property type="term" value="C:plasma membrane"/>
    <property type="evidence" value="ECO:0007669"/>
    <property type="project" value="TreeGrafter"/>
</dbReference>
<keyword evidence="2" id="KW-0813">Transport</keyword>
<dbReference type="Proteomes" id="UP000677228">
    <property type="component" value="Unassembled WGS sequence"/>
</dbReference>
<evidence type="ECO:0000259" key="11">
    <source>
        <dbReference type="Pfam" id="PF16519"/>
    </source>
</evidence>
<evidence type="ECO:0000256" key="8">
    <source>
        <dbReference type="SAM" id="MobiDB-lite"/>
    </source>
</evidence>
<feature type="compositionally biased region" description="Polar residues" evidence="8">
    <location>
        <begin position="566"/>
        <end position="576"/>
    </location>
</feature>
<evidence type="ECO:0000259" key="13">
    <source>
        <dbReference type="Pfam" id="PF25508"/>
    </source>
</evidence>
<dbReference type="PANTHER" id="PTHR13800">
    <property type="entry name" value="TRANSIENT RECEPTOR POTENTIAL CATION CHANNEL, SUBFAMILY M, MEMBER 6"/>
    <property type="match status" value="1"/>
</dbReference>
<feature type="compositionally biased region" description="Basic and acidic residues" evidence="8">
    <location>
        <begin position="799"/>
        <end position="808"/>
    </location>
</feature>
<comment type="subcellular location">
    <subcellularLocation>
        <location evidence="1">Membrane</location>
        <topology evidence="1">Multi-pass membrane protein</topology>
    </subcellularLocation>
</comment>